<sequence length="239" mass="25949">MSTNLPPGSATPSNSIPDNNTITMLGAAIAGIRGSLLRQMDNARGELDRCEAILATLVAFRAQAIDVKQKDAKLAEVEKEAARLQKKNALLKDEVKHLLTERDQLLDELELLKRERSDGPESGLAPFIYKAVTSLKSSPVQECVGDICVPPTEVGAGSLVPNLAWTLKLSGTFGVGLYLTRRSASCSIPRPRTSGWLGERVQRLDLVRLRKDAHMRVLTAEGLRCLVVKSGGDLGGRRR</sequence>
<organism evidence="2">
    <name type="scientific">Pyricularia oryzae (strain Y34)</name>
    <name type="common">Rice blast fungus</name>
    <name type="synonym">Magnaporthe oryzae</name>
    <dbReference type="NCBI Taxonomy" id="1143189"/>
    <lineage>
        <taxon>Eukaryota</taxon>
        <taxon>Fungi</taxon>
        <taxon>Dikarya</taxon>
        <taxon>Ascomycota</taxon>
        <taxon>Pezizomycotina</taxon>
        <taxon>Sordariomycetes</taxon>
        <taxon>Sordariomycetidae</taxon>
        <taxon>Magnaporthales</taxon>
        <taxon>Pyriculariaceae</taxon>
        <taxon>Pyricularia</taxon>
    </lineage>
</organism>
<reference evidence="2" key="1">
    <citation type="journal article" date="2012" name="PLoS Genet.">
        <title>Comparative analysis of the genomes of two field isolates of the rice blast fungus Magnaporthe oryzae.</title>
        <authorList>
            <person name="Xue M."/>
            <person name="Yang J."/>
            <person name="Li Z."/>
            <person name="Hu S."/>
            <person name="Yao N."/>
            <person name="Dean R.A."/>
            <person name="Zhao W."/>
            <person name="Shen M."/>
            <person name="Zhang H."/>
            <person name="Li C."/>
            <person name="Liu L."/>
            <person name="Cao L."/>
            <person name="Xu X."/>
            <person name="Xing Y."/>
            <person name="Hsiang T."/>
            <person name="Zhang Z."/>
            <person name="Xu J.R."/>
            <person name="Peng Y.L."/>
        </authorList>
    </citation>
    <scope>NUCLEOTIDE SEQUENCE</scope>
    <source>
        <strain evidence="2">Y34</strain>
    </source>
</reference>
<dbReference type="Proteomes" id="UP000011086">
    <property type="component" value="Unassembled WGS sequence"/>
</dbReference>
<dbReference type="AlphaFoldDB" id="A0AA97NSZ5"/>
<dbReference type="EMBL" id="JH793314">
    <property type="protein sequence ID" value="ELQ35745.1"/>
    <property type="molecule type" value="Genomic_DNA"/>
</dbReference>
<gene>
    <name evidence="2" type="ORF">OOU_Y34scaffold00692g48</name>
</gene>
<evidence type="ECO:0000313" key="2">
    <source>
        <dbReference type="EMBL" id="ELQ35745.1"/>
    </source>
</evidence>
<feature type="coiled-coil region" evidence="1">
    <location>
        <begin position="67"/>
        <end position="115"/>
    </location>
</feature>
<name>A0AA97NSZ5_PYRO3</name>
<keyword evidence="1" id="KW-0175">Coiled coil</keyword>
<evidence type="ECO:0000256" key="1">
    <source>
        <dbReference type="SAM" id="Coils"/>
    </source>
</evidence>
<protein>
    <submittedName>
        <fullName evidence="2">Uncharacterized protein</fullName>
    </submittedName>
</protein>
<accession>A0AA97NSZ5</accession>
<proteinExistence type="predicted"/>